<dbReference type="EMBL" id="CP159534">
    <property type="protein sequence ID" value="XCJ70951.1"/>
    <property type="molecule type" value="Genomic_DNA"/>
</dbReference>
<protein>
    <submittedName>
        <fullName evidence="3">TerD family protein</fullName>
    </submittedName>
</protein>
<dbReference type="Pfam" id="PF02342">
    <property type="entry name" value="TerD"/>
    <property type="match status" value="1"/>
</dbReference>
<dbReference type="AlphaFoldDB" id="A0AAU8IQX5"/>
<evidence type="ECO:0000256" key="1">
    <source>
        <dbReference type="ARBA" id="ARBA00008775"/>
    </source>
</evidence>
<dbReference type="Gene3D" id="2.60.60.30">
    <property type="entry name" value="sav2460 like domains"/>
    <property type="match status" value="1"/>
</dbReference>
<comment type="similarity">
    <text evidence="1">Belongs to the CAPAB/TerDEXZ family.</text>
</comment>
<gene>
    <name evidence="3" type="ORF">ABII15_13640</name>
</gene>
<dbReference type="RefSeq" id="WP_353942584.1">
    <property type="nucleotide sequence ID" value="NZ_CP159534.1"/>
</dbReference>
<dbReference type="PANTHER" id="PTHR32097:SF4">
    <property type="entry name" value="GENERAL STRESS PROTEIN 16U"/>
    <property type="match status" value="1"/>
</dbReference>
<evidence type="ECO:0000259" key="2">
    <source>
        <dbReference type="Pfam" id="PF02342"/>
    </source>
</evidence>
<dbReference type="KEGG" id="stac:ABII15_13640"/>
<reference evidence="3" key="1">
    <citation type="submission" date="2024-06" db="EMBL/GenBank/DDBJ databases">
        <title>Streptomyces sp. strain HUAS MG91 genome sequences.</title>
        <authorList>
            <person name="Mo P."/>
        </authorList>
    </citation>
    <scope>NUCLEOTIDE SEQUENCE</scope>
    <source>
        <strain evidence="3">HUAS MG91</strain>
    </source>
</reference>
<name>A0AAU8IQX5_9ACTN</name>
<accession>A0AAU8IQX5</accession>
<organism evidence="3">
    <name type="scientific">Streptomyces tabacisoli</name>
    <dbReference type="NCBI Taxonomy" id="3156398"/>
    <lineage>
        <taxon>Bacteria</taxon>
        <taxon>Bacillati</taxon>
        <taxon>Actinomycetota</taxon>
        <taxon>Actinomycetes</taxon>
        <taxon>Kitasatosporales</taxon>
        <taxon>Streptomycetaceae</taxon>
        <taxon>Streptomyces</taxon>
    </lineage>
</organism>
<feature type="domain" description="TerD" evidence="2">
    <location>
        <begin position="3"/>
        <end position="170"/>
    </location>
</feature>
<dbReference type="PANTHER" id="PTHR32097">
    <property type="entry name" value="CAMP-BINDING PROTEIN 1-RELATED"/>
    <property type="match status" value="1"/>
</dbReference>
<dbReference type="CDD" id="cd06974">
    <property type="entry name" value="TerD_like"/>
    <property type="match status" value="1"/>
</dbReference>
<evidence type="ECO:0000313" key="3">
    <source>
        <dbReference type="EMBL" id="XCJ70951.1"/>
    </source>
</evidence>
<dbReference type="InterPro" id="IPR051324">
    <property type="entry name" value="Stress/Tellurium_Resist"/>
</dbReference>
<sequence>MTEMAKGGNLPVPSAALHVAVAWQQGPGTPDVDVSALLLDAAGAVRSDADLVFYNQREHHSKSVRHLGKGQDPGPSGTDWIWLDLNAVEPEVERVVVAASADDTEFGRIPGLAVHVATPEGAPVASFAIGDASTETAFVFGEFYRRNGTWKFRAVGQGYASGLAGLAKDFGISVEDSAPVAPAPFAGAWAGPGGPDELTVDFPPYVHQGRAKQRVTCPPNLPAGRRVVVDIECRDSISVTVYSCDAYGRSDELLLDSYEDEVHGRTLATVPDDRPLALLVEADSPWTLRVLPLGQARRLDLTVHGAGPDLLVYEGGPGVLSFAHQGESNFTVWHTYRSADPDWPGDDQDLLVNEVGRLDVLAPVRGPGLLRIGADGPWQISVGG</sequence>
<proteinExistence type="inferred from homology"/>
<dbReference type="InterPro" id="IPR003325">
    <property type="entry name" value="TerD"/>
</dbReference>